<evidence type="ECO:0000313" key="2">
    <source>
        <dbReference type="EMBL" id="QEQ96558.1"/>
    </source>
</evidence>
<dbReference type="Proteomes" id="UP000324760">
    <property type="component" value="Chromosome"/>
</dbReference>
<accession>A0A5P1RAC0</accession>
<evidence type="ECO:0000313" key="3">
    <source>
        <dbReference type="Proteomes" id="UP000324760"/>
    </source>
</evidence>
<keyword evidence="1" id="KW-1133">Transmembrane helix</keyword>
<sequence>MQIIDVEKVLNQEGISFTKQGDALKIKLNAWSGPVKIIYDWNKRALAFSSYQGAMMLVSFIMIVSSMATLGDGKYAWGGVSLALGLINLTNIVLTEIHLIDLKRLLQEHQKAAPESMQ</sequence>
<dbReference type="EMBL" id="CP043869">
    <property type="protein sequence ID" value="QEQ96558.1"/>
    <property type="molecule type" value="Genomic_DNA"/>
</dbReference>
<feature type="transmembrane region" description="Helical" evidence="1">
    <location>
        <begin position="45"/>
        <end position="69"/>
    </location>
</feature>
<organism evidence="2 3">
    <name type="scientific">Neptunomonas concharum</name>
    <dbReference type="NCBI Taxonomy" id="1031538"/>
    <lineage>
        <taxon>Bacteria</taxon>
        <taxon>Pseudomonadati</taxon>
        <taxon>Pseudomonadota</taxon>
        <taxon>Gammaproteobacteria</taxon>
        <taxon>Oceanospirillales</taxon>
        <taxon>Oceanospirillaceae</taxon>
        <taxon>Neptunomonas</taxon>
    </lineage>
</organism>
<feature type="transmembrane region" description="Helical" evidence="1">
    <location>
        <begin position="75"/>
        <end position="94"/>
    </location>
</feature>
<evidence type="ECO:0000256" key="1">
    <source>
        <dbReference type="SAM" id="Phobius"/>
    </source>
</evidence>
<reference evidence="2 3" key="1">
    <citation type="journal article" date="2019" name="Biochem. Eng. J.">
        <title>Metabolic engineering of the marine bacteria Neptunomonas concharum for the production of acetoin and meso-2,3-butanediol from acetate.</title>
        <authorList>
            <person name="Li W."/>
            <person name="Pu N."/>
            <person name="Liu C.-X."/>
            <person name="Yuan Q.-P."/>
            <person name="Li Z.-J."/>
        </authorList>
    </citation>
    <scope>NUCLEOTIDE SEQUENCE [LARGE SCALE GENOMIC DNA]</scope>
    <source>
        <strain evidence="2 3">JCM17730</strain>
    </source>
</reference>
<keyword evidence="1" id="KW-0812">Transmembrane</keyword>
<proteinExistence type="predicted"/>
<name>A0A5P1RAC0_9GAMM</name>
<dbReference type="KEGG" id="ncu:F0U83_07460"/>
<dbReference type="AlphaFoldDB" id="A0A5P1RAC0"/>
<dbReference type="RefSeq" id="WP_138987170.1">
    <property type="nucleotide sequence ID" value="NZ_CP043869.1"/>
</dbReference>
<protein>
    <submittedName>
        <fullName evidence="2">Uncharacterized protein</fullName>
    </submittedName>
</protein>
<keyword evidence="1" id="KW-0472">Membrane</keyword>
<gene>
    <name evidence="2" type="ORF">F0U83_07460</name>
</gene>
<keyword evidence="3" id="KW-1185">Reference proteome</keyword>